<feature type="domain" description="Aldehyde dehydrogenase" evidence="6">
    <location>
        <begin position="20"/>
        <end position="475"/>
    </location>
</feature>
<protein>
    <submittedName>
        <fullName evidence="7">Aldehyde dehydrogenase</fullName>
    </submittedName>
</protein>
<dbReference type="InterPro" id="IPR016160">
    <property type="entry name" value="Ald_DH_CS_CYS"/>
</dbReference>
<gene>
    <name evidence="7" type="ORF">GCM10022380_16440</name>
</gene>
<keyword evidence="3" id="KW-0520">NAD</keyword>
<dbReference type="EMBL" id="BAABCM010000001">
    <property type="protein sequence ID" value="GAA3799818.1"/>
    <property type="molecule type" value="Genomic_DNA"/>
</dbReference>
<dbReference type="PANTHER" id="PTHR42986:SF1">
    <property type="entry name" value="BENZALDEHYDE DEHYDROGENASE YFMT"/>
    <property type="match status" value="1"/>
</dbReference>
<keyword evidence="8" id="KW-1185">Reference proteome</keyword>
<evidence type="ECO:0000256" key="2">
    <source>
        <dbReference type="ARBA" id="ARBA00023002"/>
    </source>
</evidence>
<dbReference type="RefSeq" id="WP_237335014.1">
    <property type="nucleotide sequence ID" value="NZ_BAABCM010000001.1"/>
</dbReference>
<proteinExistence type="inferred from homology"/>
<evidence type="ECO:0000313" key="7">
    <source>
        <dbReference type="EMBL" id="GAA3799818.1"/>
    </source>
</evidence>
<dbReference type="InterPro" id="IPR016163">
    <property type="entry name" value="Ald_DH_C"/>
</dbReference>
<dbReference type="SUPFAM" id="SSF53720">
    <property type="entry name" value="ALDH-like"/>
    <property type="match status" value="1"/>
</dbReference>
<dbReference type="InterPro" id="IPR016162">
    <property type="entry name" value="Ald_DH_N"/>
</dbReference>
<organism evidence="7 8">
    <name type="scientific">Amycolatopsis tucumanensis</name>
    <dbReference type="NCBI Taxonomy" id="401106"/>
    <lineage>
        <taxon>Bacteria</taxon>
        <taxon>Bacillati</taxon>
        <taxon>Actinomycetota</taxon>
        <taxon>Actinomycetes</taxon>
        <taxon>Pseudonocardiales</taxon>
        <taxon>Pseudonocardiaceae</taxon>
        <taxon>Amycolatopsis</taxon>
    </lineage>
</organism>
<dbReference type="PROSITE" id="PS00687">
    <property type="entry name" value="ALDEHYDE_DEHYDR_GLU"/>
    <property type="match status" value="1"/>
</dbReference>
<evidence type="ECO:0000256" key="5">
    <source>
        <dbReference type="RuleBase" id="RU003345"/>
    </source>
</evidence>
<evidence type="ECO:0000313" key="8">
    <source>
        <dbReference type="Proteomes" id="UP001501624"/>
    </source>
</evidence>
<dbReference type="InterPro" id="IPR016161">
    <property type="entry name" value="Ald_DH/histidinol_DH"/>
</dbReference>
<evidence type="ECO:0000256" key="4">
    <source>
        <dbReference type="PROSITE-ProRule" id="PRU10007"/>
    </source>
</evidence>
<accession>A0ABP7HR34</accession>
<comment type="similarity">
    <text evidence="1 5">Belongs to the aldehyde dehydrogenase family.</text>
</comment>
<name>A0ABP7HR34_9PSEU</name>
<dbReference type="Gene3D" id="3.40.309.10">
    <property type="entry name" value="Aldehyde Dehydrogenase, Chain A, domain 2"/>
    <property type="match status" value="1"/>
</dbReference>
<keyword evidence="2 5" id="KW-0560">Oxidoreductase</keyword>
<sequence length="481" mass="49333">MRTDTLTPLWYGGEHHPAAGGTFPDISPVTGEPVATVAAATARDAEAAVTAAAAAQRAWAATGVGERRRVLLTAADILERDLDAHRHTLALETGAVRGWADMNVREAAATLREAAGLVTVATGEILPSHDPGTVTFSRHEPAGVVLALVPWNAPVILCARSIAIALAVGNAVVVRPSEHAPIAAGHLLAGALHEAGLPAGVVGVVTTDAAAGPEVTAAMIAHPDVRRVVFIGSTPVGRSIAELAGRALTPSVLELGGKNATIVRADADLEAWTPALVTASFANSGQVCMCTDRIIVHADRAGELVTRLSAAAEALVTGDPRDERTDLGPLIDGRAAERFRALVADAVGKGARVRSGGPDVDGGLARPTVLTGVGPDCRLWTEEAFSPVVSVHPVTGDEEAVALANSSEYGLIASVITADTAAAERLAGRLRTGAVHLNGPSVGDEPHVPFGGLGASGFGRLGGLESVRTFTEQRTFYRHEA</sequence>
<comment type="caution">
    <text evidence="7">The sequence shown here is derived from an EMBL/GenBank/DDBJ whole genome shotgun (WGS) entry which is preliminary data.</text>
</comment>
<feature type="active site" evidence="4">
    <location>
        <position position="254"/>
    </location>
</feature>
<dbReference type="PANTHER" id="PTHR42986">
    <property type="entry name" value="BENZALDEHYDE DEHYDROGENASE YFMT"/>
    <property type="match status" value="1"/>
</dbReference>
<evidence type="ECO:0000259" key="6">
    <source>
        <dbReference type="Pfam" id="PF00171"/>
    </source>
</evidence>
<evidence type="ECO:0000256" key="3">
    <source>
        <dbReference type="ARBA" id="ARBA00023027"/>
    </source>
</evidence>
<dbReference type="Proteomes" id="UP001501624">
    <property type="component" value="Unassembled WGS sequence"/>
</dbReference>
<dbReference type="Gene3D" id="3.40.605.10">
    <property type="entry name" value="Aldehyde Dehydrogenase, Chain A, domain 1"/>
    <property type="match status" value="1"/>
</dbReference>
<evidence type="ECO:0000256" key="1">
    <source>
        <dbReference type="ARBA" id="ARBA00009986"/>
    </source>
</evidence>
<dbReference type="InterPro" id="IPR029510">
    <property type="entry name" value="Ald_DH_CS_GLU"/>
</dbReference>
<dbReference type="Pfam" id="PF00171">
    <property type="entry name" value="Aldedh"/>
    <property type="match status" value="1"/>
</dbReference>
<dbReference type="PROSITE" id="PS00070">
    <property type="entry name" value="ALDEHYDE_DEHYDR_CYS"/>
    <property type="match status" value="1"/>
</dbReference>
<reference evidence="8" key="1">
    <citation type="journal article" date="2019" name="Int. J. Syst. Evol. Microbiol.">
        <title>The Global Catalogue of Microorganisms (GCM) 10K type strain sequencing project: providing services to taxonomists for standard genome sequencing and annotation.</title>
        <authorList>
            <consortium name="The Broad Institute Genomics Platform"/>
            <consortium name="The Broad Institute Genome Sequencing Center for Infectious Disease"/>
            <person name="Wu L."/>
            <person name="Ma J."/>
        </authorList>
    </citation>
    <scope>NUCLEOTIDE SEQUENCE [LARGE SCALE GENOMIC DNA]</scope>
    <source>
        <strain evidence="8">JCM 17017</strain>
    </source>
</reference>
<dbReference type="InterPro" id="IPR015590">
    <property type="entry name" value="Aldehyde_DH_dom"/>
</dbReference>